<dbReference type="Proteomes" id="UP000574390">
    <property type="component" value="Unassembled WGS sequence"/>
</dbReference>
<evidence type="ECO:0000313" key="1">
    <source>
        <dbReference type="EMBL" id="KAF4700194.1"/>
    </source>
</evidence>
<comment type="caution">
    <text evidence="1">The sequence shown here is derived from an EMBL/GenBank/DDBJ whole genome shotgun (WGS) entry which is preliminary data.</text>
</comment>
<proteinExistence type="predicted"/>
<dbReference type="AlphaFoldDB" id="A0A7J6PVK0"/>
<evidence type="ECO:0000313" key="2">
    <source>
        <dbReference type="Proteomes" id="UP000574390"/>
    </source>
</evidence>
<reference evidence="1 2" key="1">
    <citation type="submission" date="2020-04" db="EMBL/GenBank/DDBJ databases">
        <title>Perkinsus olseni comparative genomics.</title>
        <authorList>
            <person name="Bogema D.R."/>
        </authorList>
    </citation>
    <scope>NUCLEOTIDE SEQUENCE [LARGE SCALE GENOMIC DNA]</scope>
    <source>
        <strain evidence="1">ATCC PRA-205</strain>
    </source>
</reference>
<name>A0A7J6PVK0_PEROL</name>
<dbReference type="EMBL" id="JABANM010034094">
    <property type="protein sequence ID" value="KAF4700194.1"/>
    <property type="molecule type" value="Genomic_DNA"/>
</dbReference>
<organism evidence="1 2">
    <name type="scientific">Perkinsus olseni</name>
    <name type="common">Perkinsus atlanticus</name>
    <dbReference type="NCBI Taxonomy" id="32597"/>
    <lineage>
        <taxon>Eukaryota</taxon>
        <taxon>Sar</taxon>
        <taxon>Alveolata</taxon>
        <taxon>Perkinsozoa</taxon>
        <taxon>Perkinsea</taxon>
        <taxon>Perkinsida</taxon>
        <taxon>Perkinsidae</taxon>
        <taxon>Perkinsus</taxon>
    </lineage>
</organism>
<accession>A0A7J6PVK0</accession>
<feature type="non-terminal residue" evidence="1">
    <location>
        <position position="1"/>
    </location>
</feature>
<gene>
    <name evidence="1" type="ORF">FOZ62_011038</name>
</gene>
<feature type="non-terminal residue" evidence="1">
    <location>
        <position position="192"/>
    </location>
</feature>
<protein>
    <submittedName>
        <fullName evidence="1">Uncharacterized protein</fullName>
    </submittedName>
</protein>
<sequence length="192" mass="22106">RAQALGYPVTIEDKTADLACAIFFSFYVMRDRSSFDMTYRTTLLLSLTLQACCSIKLPVSYRRSSTRSYFRTENAVNGEKVHPIVDTGSVSFYVVGENYFEDWCRRYPPNCYNLPLSELIDQTLQRVTGKRSVTRSYTKLTGSMCSLKKQVELGAPESFKIKMQFYVVVDYVVGARWTAWERTPDLKRSSAW</sequence>